<evidence type="ECO:0000256" key="1">
    <source>
        <dbReference type="ARBA" id="ARBA00004123"/>
    </source>
</evidence>
<dbReference type="Gene3D" id="1.10.20.10">
    <property type="entry name" value="Histone, subunit A"/>
    <property type="match status" value="1"/>
</dbReference>
<gene>
    <name evidence="5" type="ORF">R3P38DRAFT_3174412</name>
</gene>
<feature type="region of interest" description="Disordered" evidence="3">
    <location>
        <begin position="1"/>
        <end position="24"/>
    </location>
</feature>
<name>A0AAW0D8U6_9AGAR</name>
<dbReference type="CDD" id="cd23645">
    <property type="entry name" value="HFD_Dpb3-like"/>
    <property type="match status" value="1"/>
</dbReference>
<dbReference type="GO" id="GO:0008623">
    <property type="term" value="C:CHRAC"/>
    <property type="evidence" value="ECO:0007669"/>
    <property type="project" value="TreeGrafter"/>
</dbReference>
<dbReference type="Proteomes" id="UP001362999">
    <property type="component" value="Unassembled WGS sequence"/>
</dbReference>
<evidence type="ECO:0000256" key="3">
    <source>
        <dbReference type="SAM" id="MobiDB-lite"/>
    </source>
</evidence>
<evidence type="ECO:0000259" key="4">
    <source>
        <dbReference type="Pfam" id="PF00808"/>
    </source>
</evidence>
<proteinExistence type="predicted"/>
<keyword evidence="2" id="KW-0539">Nucleus</keyword>
<protein>
    <submittedName>
        <fullName evidence="5">Transcription factor C16C4.22</fullName>
    </submittedName>
</protein>
<dbReference type="InterPro" id="IPR050568">
    <property type="entry name" value="Transcr_DNA_Rep_Reg"/>
</dbReference>
<keyword evidence="6" id="KW-1185">Reference proteome</keyword>
<dbReference type="InterPro" id="IPR003958">
    <property type="entry name" value="CBFA_NFYB_domain"/>
</dbReference>
<feature type="compositionally biased region" description="Basic and acidic residues" evidence="3">
    <location>
        <begin position="59"/>
        <end position="69"/>
    </location>
</feature>
<dbReference type="GO" id="GO:0046982">
    <property type="term" value="F:protein heterodimerization activity"/>
    <property type="evidence" value="ECO:0007669"/>
    <property type="project" value="InterPro"/>
</dbReference>
<accession>A0AAW0D8U6</accession>
<dbReference type="GO" id="GO:0006261">
    <property type="term" value="P:DNA-templated DNA replication"/>
    <property type="evidence" value="ECO:0007669"/>
    <property type="project" value="TreeGrafter"/>
</dbReference>
<sequence>MDVDTPQTRIVPAAESSSAQATTPVVVEGSPTINVVEVNPAAVAAPEVDPNAPKKKREKREPPKVERPPGKTLLPISKVQHIIKADKDIAIVAREATFLICCATEEFIKRFGEAAMALAERDKRTTVQYKDMATVVRKADEFLFLEEIIPWTLPEAPAKRKVKASNAPAGGATMLDQFVLKTNDVAGGEDPGIIVNEDGTMQGGDSEMAEDFA</sequence>
<dbReference type="PANTHER" id="PTHR10252">
    <property type="entry name" value="HISTONE-LIKE TRANSCRIPTION FACTOR CCAAT-RELATED"/>
    <property type="match status" value="1"/>
</dbReference>
<reference evidence="5 6" key="1">
    <citation type="journal article" date="2024" name="J Genomics">
        <title>Draft genome sequencing and assembly of Favolaschia claudopus CIRM-BRFM 2984 isolated from oak limbs.</title>
        <authorList>
            <person name="Navarro D."/>
            <person name="Drula E."/>
            <person name="Chaduli D."/>
            <person name="Cazenave R."/>
            <person name="Ahrendt S."/>
            <person name="Wang J."/>
            <person name="Lipzen A."/>
            <person name="Daum C."/>
            <person name="Barry K."/>
            <person name="Grigoriev I.V."/>
            <person name="Favel A."/>
            <person name="Rosso M.N."/>
            <person name="Martin F."/>
        </authorList>
    </citation>
    <scope>NUCLEOTIDE SEQUENCE [LARGE SCALE GENOMIC DNA]</scope>
    <source>
        <strain evidence="5 6">CIRM-BRFM 2984</strain>
    </source>
</reference>
<dbReference type="EMBL" id="JAWWNJ010000009">
    <property type="protein sequence ID" value="KAK7048154.1"/>
    <property type="molecule type" value="Genomic_DNA"/>
</dbReference>
<comment type="caution">
    <text evidence="5">The sequence shown here is derived from an EMBL/GenBank/DDBJ whole genome shotgun (WGS) entry which is preliminary data.</text>
</comment>
<feature type="region of interest" description="Disordered" evidence="3">
    <location>
        <begin position="42"/>
        <end position="71"/>
    </location>
</feature>
<feature type="compositionally biased region" description="Low complexity" evidence="3">
    <location>
        <begin position="42"/>
        <end position="51"/>
    </location>
</feature>
<dbReference type="SUPFAM" id="SSF47113">
    <property type="entry name" value="Histone-fold"/>
    <property type="match status" value="1"/>
</dbReference>
<dbReference type="Pfam" id="PF00808">
    <property type="entry name" value="CBFD_NFYB_HMF"/>
    <property type="match status" value="1"/>
</dbReference>
<evidence type="ECO:0000313" key="6">
    <source>
        <dbReference type="Proteomes" id="UP001362999"/>
    </source>
</evidence>
<feature type="domain" description="Transcription factor CBF/NF-Y/archaeal histone" evidence="4">
    <location>
        <begin position="73"/>
        <end position="136"/>
    </location>
</feature>
<comment type="subcellular location">
    <subcellularLocation>
        <location evidence="1">Nucleus</location>
    </subcellularLocation>
</comment>
<evidence type="ECO:0000256" key="2">
    <source>
        <dbReference type="ARBA" id="ARBA00023242"/>
    </source>
</evidence>
<dbReference type="AlphaFoldDB" id="A0AAW0D8U6"/>
<organism evidence="5 6">
    <name type="scientific">Favolaschia claudopus</name>
    <dbReference type="NCBI Taxonomy" id="2862362"/>
    <lineage>
        <taxon>Eukaryota</taxon>
        <taxon>Fungi</taxon>
        <taxon>Dikarya</taxon>
        <taxon>Basidiomycota</taxon>
        <taxon>Agaricomycotina</taxon>
        <taxon>Agaricomycetes</taxon>
        <taxon>Agaricomycetidae</taxon>
        <taxon>Agaricales</taxon>
        <taxon>Marasmiineae</taxon>
        <taxon>Mycenaceae</taxon>
        <taxon>Favolaschia</taxon>
    </lineage>
</organism>
<dbReference type="InterPro" id="IPR009072">
    <property type="entry name" value="Histone-fold"/>
</dbReference>
<evidence type="ECO:0000313" key="5">
    <source>
        <dbReference type="EMBL" id="KAK7048154.1"/>
    </source>
</evidence>
<dbReference type="PANTHER" id="PTHR10252:SF54">
    <property type="entry name" value="CHROMATIN ACCESSIBILITY COMPLEX PROTEIN 1"/>
    <property type="match status" value="1"/>
</dbReference>